<dbReference type="Proteomes" id="UP000317422">
    <property type="component" value="Unassembled WGS sequence"/>
</dbReference>
<keyword evidence="1" id="KW-0472">Membrane</keyword>
<keyword evidence="3" id="KW-1185">Reference proteome</keyword>
<dbReference type="EMBL" id="VFQC01000001">
    <property type="protein sequence ID" value="TQN30911.1"/>
    <property type="molecule type" value="Genomic_DNA"/>
</dbReference>
<keyword evidence="1" id="KW-1133">Transmembrane helix</keyword>
<dbReference type="RefSeq" id="WP_141922194.1">
    <property type="nucleotide sequence ID" value="NZ_VFQC01000001.1"/>
</dbReference>
<feature type="transmembrane region" description="Helical" evidence="1">
    <location>
        <begin position="42"/>
        <end position="63"/>
    </location>
</feature>
<feature type="transmembrane region" description="Helical" evidence="1">
    <location>
        <begin position="75"/>
        <end position="96"/>
    </location>
</feature>
<gene>
    <name evidence="2" type="ORF">FHX37_0799</name>
</gene>
<evidence type="ECO:0000256" key="1">
    <source>
        <dbReference type="SAM" id="Phobius"/>
    </source>
</evidence>
<protein>
    <submittedName>
        <fullName evidence="2">Uncharacterized protein</fullName>
    </submittedName>
</protein>
<organism evidence="2 3">
    <name type="scientific">Haloactinospora alba</name>
    <dbReference type="NCBI Taxonomy" id="405555"/>
    <lineage>
        <taxon>Bacteria</taxon>
        <taxon>Bacillati</taxon>
        <taxon>Actinomycetota</taxon>
        <taxon>Actinomycetes</taxon>
        <taxon>Streptosporangiales</taxon>
        <taxon>Nocardiopsidaceae</taxon>
        <taxon>Haloactinospora</taxon>
    </lineage>
</organism>
<feature type="transmembrane region" description="Helical" evidence="1">
    <location>
        <begin position="7"/>
        <end position="30"/>
    </location>
</feature>
<comment type="caution">
    <text evidence="2">The sequence shown here is derived from an EMBL/GenBank/DDBJ whole genome shotgun (WGS) entry which is preliminary data.</text>
</comment>
<evidence type="ECO:0000313" key="3">
    <source>
        <dbReference type="Proteomes" id="UP000317422"/>
    </source>
</evidence>
<dbReference type="AlphaFoldDB" id="A0A543NGI0"/>
<name>A0A543NGI0_9ACTN</name>
<accession>A0A543NGI0</accession>
<evidence type="ECO:0000313" key="2">
    <source>
        <dbReference type="EMBL" id="TQN30911.1"/>
    </source>
</evidence>
<keyword evidence="1" id="KW-0812">Transmembrane</keyword>
<feature type="transmembrane region" description="Helical" evidence="1">
    <location>
        <begin position="116"/>
        <end position="133"/>
    </location>
</feature>
<proteinExistence type="predicted"/>
<reference evidence="2 3" key="1">
    <citation type="submission" date="2019-06" db="EMBL/GenBank/DDBJ databases">
        <title>Sequencing the genomes of 1000 actinobacteria strains.</title>
        <authorList>
            <person name="Klenk H.-P."/>
        </authorList>
    </citation>
    <scope>NUCLEOTIDE SEQUENCE [LARGE SCALE GENOMIC DNA]</scope>
    <source>
        <strain evidence="2 3">DSM 45015</strain>
    </source>
</reference>
<sequence length="138" mass="14209">MRYIGILVGVPVTIVLLGVINIAKIGIMSGSGIDVTQVEGDFWWTLLFSAVNALAPITGGLIAGTMARHTRERSWIVGSGAVVGAATAVIMVVLGAVSNSGENQQVAGAGDLLPVLVWPLEGAFGGLLVWLATSGRRK</sequence>